<evidence type="ECO:0008006" key="3">
    <source>
        <dbReference type="Google" id="ProtNLM"/>
    </source>
</evidence>
<sequence length="206" mass="23840">MTDQEKKQYLAEIDQDVQKAVDGEYKLYPVLQPASWPGVKNGALYNVEVLEDNDDDKIPLVVKSYAVETPNGLVYLSKKHKDFFGNRNLYQEASDNLDDLEQGFKFEKEFDNKVLSSNGTRFSNERALSYTQMRMAHDFLESEELFVSIPRRGNILIIPKDSDKELLDMFLYVHRHNWNDKTNHNAHIANILLYIKSGNSEGIVYL</sequence>
<evidence type="ECO:0000313" key="2">
    <source>
        <dbReference type="Proteomes" id="UP000183257"/>
    </source>
</evidence>
<dbReference type="AlphaFoldDB" id="A0A1K1P5Q4"/>
<protein>
    <recommendedName>
        <fullName evidence="3">DUF1444 family protein</fullName>
    </recommendedName>
</protein>
<dbReference type="OrthoDB" id="4500419at2"/>
<gene>
    <name evidence="1" type="ORF">SAMN05660313_01577</name>
</gene>
<dbReference type="RefSeq" id="WP_072303238.1">
    <property type="nucleotide sequence ID" value="NZ_FPIY01000002.1"/>
</dbReference>
<proteinExistence type="predicted"/>
<accession>A0A1K1P5Q4</accession>
<dbReference type="STRING" id="76595.SAMN05660313_01577"/>
<reference evidence="2" key="1">
    <citation type="submission" date="2016-11" db="EMBL/GenBank/DDBJ databases">
        <authorList>
            <person name="Varghese N."/>
            <person name="Submissions S."/>
        </authorList>
    </citation>
    <scope>NUCLEOTIDE SEQUENCE [LARGE SCALE GENOMIC DNA]</scope>
    <source>
        <strain evidence="2">DSM 24786</strain>
    </source>
</reference>
<evidence type="ECO:0000313" key="1">
    <source>
        <dbReference type="EMBL" id="SFW42014.1"/>
    </source>
</evidence>
<dbReference type="EMBL" id="FPIY01000002">
    <property type="protein sequence ID" value="SFW42014.1"/>
    <property type="molecule type" value="Genomic_DNA"/>
</dbReference>
<dbReference type="Proteomes" id="UP000183257">
    <property type="component" value="Unassembled WGS sequence"/>
</dbReference>
<name>A0A1K1P5Q4_9FLAO</name>
<organism evidence="1 2">
    <name type="scientific">Cellulophaga fucicola</name>
    <dbReference type="NCBI Taxonomy" id="76595"/>
    <lineage>
        <taxon>Bacteria</taxon>
        <taxon>Pseudomonadati</taxon>
        <taxon>Bacteroidota</taxon>
        <taxon>Flavobacteriia</taxon>
        <taxon>Flavobacteriales</taxon>
        <taxon>Flavobacteriaceae</taxon>
        <taxon>Cellulophaga</taxon>
    </lineage>
</organism>
<keyword evidence="2" id="KW-1185">Reference proteome</keyword>